<evidence type="ECO:0000313" key="3">
    <source>
        <dbReference type="EMBL" id="CAB4963073.1"/>
    </source>
</evidence>
<organism evidence="3">
    <name type="scientific">freshwater metagenome</name>
    <dbReference type="NCBI Taxonomy" id="449393"/>
    <lineage>
        <taxon>unclassified sequences</taxon>
        <taxon>metagenomes</taxon>
        <taxon>ecological metagenomes</taxon>
    </lineage>
</organism>
<feature type="domain" description="RsiG-like" evidence="2">
    <location>
        <begin position="30"/>
        <end position="71"/>
    </location>
</feature>
<proteinExistence type="predicted"/>
<dbReference type="EMBL" id="CAFBNF010000330">
    <property type="protein sequence ID" value="CAB4963073.1"/>
    <property type="molecule type" value="Genomic_DNA"/>
</dbReference>
<evidence type="ECO:0000256" key="1">
    <source>
        <dbReference type="SAM" id="MobiDB-lite"/>
    </source>
</evidence>
<sequence>MLDPQMIHSDASRRSVRSSRAKAPAPASDAAFDHLSLDDLRAMRHSLTDQETRVSYWRRILQARIDLLEAGDDQGVVRNLSRVLTDEPSAHRRLAHVTVDPVDDVLPLPDLAQLWSRVPNPTDPASVAALVADLRVAEQQISVLRSELFLSIDAVTAELIARFHDNPSLALVALPRR</sequence>
<dbReference type="Pfam" id="PF22802">
    <property type="entry name" value="RsiG"/>
    <property type="match status" value="1"/>
</dbReference>
<protein>
    <submittedName>
        <fullName evidence="3">Unannotated protein</fullName>
    </submittedName>
</protein>
<name>A0A6J7L806_9ZZZZ</name>
<reference evidence="3" key="1">
    <citation type="submission" date="2020-05" db="EMBL/GenBank/DDBJ databases">
        <authorList>
            <person name="Chiriac C."/>
            <person name="Salcher M."/>
            <person name="Ghai R."/>
            <person name="Kavagutti S V."/>
        </authorList>
    </citation>
    <scope>NUCLEOTIDE SEQUENCE</scope>
</reference>
<evidence type="ECO:0000259" key="2">
    <source>
        <dbReference type="Pfam" id="PF22802"/>
    </source>
</evidence>
<gene>
    <name evidence="3" type="ORF">UFOPK3773_02122</name>
</gene>
<accession>A0A6J7L806</accession>
<feature type="region of interest" description="Disordered" evidence="1">
    <location>
        <begin position="1"/>
        <end position="28"/>
    </location>
</feature>
<dbReference type="AlphaFoldDB" id="A0A6J7L806"/>
<dbReference type="InterPro" id="IPR055209">
    <property type="entry name" value="RsiG-like_dom"/>
</dbReference>